<feature type="domain" description="GGDEF" evidence="3">
    <location>
        <begin position="341"/>
        <end position="476"/>
    </location>
</feature>
<dbReference type="InterPro" id="IPR050469">
    <property type="entry name" value="Diguanylate_Cyclase"/>
</dbReference>
<proteinExistence type="predicted"/>
<feature type="transmembrane region" description="Helical" evidence="2">
    <location>
        <begin position="42"/>
        <end position="60"/>
    </location>
</feature>
<evidence type="ECO:0000256" key="2">
    <source>
        <dbReference type="SAM" id="Phobius"/>
    </source>
</evidence>
<dbReference type="PANTHER" id="PTHR45138:SF9">
    <property type="entry name" value="DIGUANYLATE CYCLASE DGCM-RELATED"/>
    <property type="match status" value="1"/>
</dbReference>
<keyword evidence="4" id="KW-0808">Transferase</keyword>
<evidence type="ECO:0000259" key="3">
    <source>
        <dbReference type="PROSITE" id="PS50887"/>
    </source>
</evidence>
<dbReference type="CDD" id="cd01949">
    <property type="entry name" value="GGDEF"/>
    <property type="match status" value="1"/>
</dbReference>
<dbReference type="GO" id="GO:0052621">
    <property type="term" value="F:diguanylate cyclase activity"/>
    <property type="evidence" value="ECO:0007669"/>
    <property type="project" value="UniProtKB-EC"/>
</dbReference>
<keyword evidence="2" id="KW-1133">Transmembrane helix</keyword>
<feature type="transmembrane region" description="Helical" evidence="2">
    <location>
        <begin position="277"/>
        <end position="299"/>
    </location>
</feature>
<dbReference type="RefSeq" id="WP_216327639.1">
    <property type="nucleotide sequence ID" value="NZ_JAHKRT010000010.1"/>
</dbReference>
<evidence type="ECO:0000256" key="1">
    <source>
        <dbReference type="ARBA" id="ARBA00012528"/>
    </source>
</evidence>
<feature type="transmembrane region" description="Helical" evidence="2">
    <location>
        <begin position="16"/>
        <end position="36"/>
    </location>
</feature>
<sequence length="477" mass="50851">MGAFGRTSTGNARDEGLGVVAALAVAALVFFAALFGIVTRPLGLLAAIWPVNALLLGLFVRRRDLARPANWLAAASGLMLAGHVTGDSFVQNIFMTVANLMGVVTGYLLLRSLDAEDRALRRPLSTLYLLLICTAAALASTIVGGSLAAEMIGQSLPLGFAFWFATEFCNYAIILPVLLAVPHDLTRRSTEAVRRIASDRERIAPLAVLAVSITAAILVGGAGAIAFPVPALLWCSLSYGLFPMSLLMLTFSVTMMSAQSLGLLVTADHPGMLADTISFRLGIALITIGPLTVSSITIARKELIERLDRANSLDSLTRVLARHAYLDRTTRMLNRPVQAARGVAVMMIDIDHFKRFNDLHGHAAGDAVLIGVTTAIGQELRKSDLFGRLGGEEFAITLFDIDRDSAMAMAERLRLAVEGHAIADPGKAPLKVTISIGLVHHADSEAARLANLLPLADAELYRAKAAGRNRVSVCEQL</sequence>
<name>A0ABS6BNJ9_9SPHN</name>
<dbReference type="PANTHER" id="PTHR45138">
    <property type="entry name" value="REGULATORY COMPONENTS OF SENSORY TRANSDUCTION SYSTEM"/>
    <property type="match status" value="1"/>
</dbReference>
<keyword evidence="5" id="KW-1185">Reference proteome</keyword>
<feature type="transmembrane region" description="Helical" evidence="2">
    <location>
        <begin position="241"/>
        <end position="265"/>
    </location>
</feature>
<gene>
    <name evidence="4" type="ORF">KOF26_16390</name>
</gene>
<keyword evidence="2" id="KW-0472">Membrane</keyword>
<accession>A0ABS6BNJ9</accession>
<dbReference type="InterPro" id="IPR000160">
    <property type="entry name" value="GGDEF_dom"/>
</dbReference>
<dbReference type="SMART" id="SM00267">
    <property type="entry name" value="GGDEF"/>
    <property type="match status" value="1"/>
</dbReference>
<dbReference type="NCBIfam" id="TIGR00254">
    <property type="entry name" value="GGDEF"/>
    <property type="match status" value="1"/>
</dbReference>
<dbReference type="PROSITE" id="PS50887">
    <property type="entry name" value="GGDEF"/>
    <property type="match status" value="1"/>
</dbReference>
<feature type="transmembrane region" description="Helical" evidence="2">
    <location>
        <begin position="125"/>
        <end position="148"/>
    </location>
</feature>
<evidence type="ECO:0000313" key="4">
    <source>
        <dbReference type="EMBL" id="MBU3079437.1"/>
    </source>
</evidence>
<feature type="transmembrane region" description="Helical" evidence="2">
    <location>
        <begin position="160"/>
        <end position="182"/>
    </location>
</feature>
<dbReference type="EC" id="2.7.7.65" evidence="1"/>
<feature type="transmembrane region" description="Helical" evidence="2">
    <location>
        <begin position="203"/>
        <end position="229"/>
    </location>
</feature>
<dbReference type="Proteomes" id="UP000776276">
    <property type="component" value="Unassembled WGS sequence"/>
</dbReference>
<organism evidence="4 5">
    <name type="scientific">Sphingomonas quercus</name>
    <dbReference type="NCBI Taxonomy" id="2842451"/>
    <lineage>
        <taxon>Bacteria</taxon>
        <taxon>Pseudomonadati</taxon>
        <taxon>Pseudomonadota</taxon>
        <taxon>Alphaproteobacteria</taxon>
        <taxon>Sphingomonadales</taxon>
        <taxon>Sphingomonadaceae</taxon>
        <taxon>Sphingomonas</taxon>
    </lineage>
</organism>
<feature type="transmembrane region" description="Helical" evidence="2">
    <location>
        <begin position="69"/>
        <end position="86"/>
    </location>
</feature>
<keyword evidence="2" id="KW-0812">Transmembrane</keyword>
<comment type="caution">
    <text evidence="4">The sequence shown here is derived from an EMBL/GenBank/DDBJ whole genome shotgun (WGS) entry which is preliminary data.</text>
</comment>
<evidence type="ECO:0000313" key="5">
    <source>
        <dbReference type="Proteomes" id="UP000776276"/>
    </source>
</evidence>
<dbReference type="Pfam" id="PF00990">
    <property type="entry name" value="GGDEF"/>
    <property type="match status" value="1"/>
</dbReference>
<reference evidence="4 5" key="1">
    <citation type="submission" date="2021-06" db="EMBL/GenBank/DDBJ databases">
        <title>Sphingomonas sp. XMGL2, whole genome shotgun sequencing project.</title>
        <authorList>
            <person name="Zhao G."/>
            <person name="Shen L."/>
        </authorList>
    </citation>
    <scope>NUCLEOTIDE SEQUENCE [LARGE SCALE GENOMIC DNA]</scope>
    <source>
        <strain evidence="4 5">XMGL2</strain>
    </source>
</reference>
<dbReference type="EMBL" id="JAHKRT010000010">
    <property type="protein sequence ID" value="MBU3079437.1"/>
    <property type="molecule type" value="Genomic_DNA"/>
</dbReference>
<feature type="transmembrane region" description="Helical" evidence="2">
    <location>
        <begin position="92"/>
        <end position="113"/>
    </location>
</feature>
<keyword evidence="4" id="KW-0548">Nucleotidyltransferase</keyword>
<protein>
    <recommendedName>
        <fullName evidence="1">diguanylate cyclase</fullName>
        <ecNumber evidence="1">2.7.7.65</ecNumber>
    </recommendedName>
</protein>